<dbReference type="SUPFAM" id="SSF55781">
    <property type="entry name" value="GAF domain-like"/>
    <property type="match status" value="1"/>
</dbReference>
<dbReference type="AlphaFoldDB" id="A0A0J1FR85"/>
<evidence type="ECO:0000256" key="6">
    <source>
        <dbReference type="HAMAP-Rule" id="MF_00081"/>
    </source>
</evidence>
<evidence type="ECO:0000256" key="2">
    <source>
        <dbReference type="ARBA" id="ARBA00023015"/>
    </source>
</evidence>
<dbReference type="InterPro" id="IPR005104">
    <property type="entry name" value="WHTH_HrcA_DNA-bd"/>
</dbReference>
<evidence type="ECO:0000256" key="1">
    <source>
        <dbReference type="ARBA" id="ARBA00022491"/>
    </source>
</evidence>
<evidence type="ECO:0000259" key="8">
    <source>
        <dbReference type="Pfam" id="PF03444"/>
    </source>
</evidence>
<dbReference type="Gene3D" id="3.30.390.60">
    <property type="entry name" value="Heat-inducible transcription repressor hrca homolog, domain 3"/>
    <property type="match status" value="1"/>
</dbReference>
<evidence type="ECO:0000256" key="3">
    <source>
        <dbReference type="ARBA" id="ARBA00023016"/>
    </source>
</evidence>
<dbReference type="InterPro" id="IPR021153">
    <property type="entry name" value="HrcA_C"/>
</dbReference>
<name>A0A0J1FR85_9FIRM</name>
<dbReference type="PATRIC" id="fig|476652.3.peg.2109"/>
<gene>
    <name evidence="6 9" type="primary">hrcA</name>
    <name evidence="9" type="ORF">DEAC_c20380</name>
</gene>
<protein>
    <recommendedName>
        <fullName evidence="6">Heat-inducible transcription repressor HrcA</fullName>
    </recommendedName>
</protein>
<keyword evidence="3 6" id="KW-0346">Stress response</keyword>
<reference evidence="9 10" key="1">
    <citation type="submission" date="2015-06" db="EMBL/GenBank/DDBJ databases">
        <title>Draft genome of the moderately acidophilic sulfate reducer Candidatus Desulfosporosinus acididurans strain M1.</title>
        <authorList>
            <person name="Poehlein A."/>
            <person name="Petzsch P."/>
            <person name="Johnson B.D."/>
            <person name="Schloemann M."/>
            <person name="Daniel R."/>
            <person name="Muehling M."/>
        </authorList>
    </citation>
    <scope>NUCLEOTIDE SEQUENCE [LARGE SCALE GENOMIC DNA]</scope>
    <source>
        <strain evidence="9 10">M1</strain>
    </source>
</reference>
<keyword evidence="2 6" id="KW-0805">Transcription regulation</keyword>
<dbReference type="Pfam" id="PF01628">
    <property type="entry name" value="HrcA"/>
    <property type="match status" value="1"/>
</dbReference>
<dbReference type="GO" id="GO:0045892">
    <property type="term" value="P:negative regulation of DNA-templated transcription"/>
    <property type="evidence" value="ECO:0007669"/>
    <property type="project" value="UniProtKB-UniRule"/>
</dbReference>
<dbReference type="FunFam" id="1.10.10.10:FF:000049">
    <property type="entry name" value="Heat-inducible transcription repressor HrcA"/>
    <property type="match status" value="1"/>
</dbReference>
<evidence type="ECO:0000256" key="5">
    <source>
        <dbReference type="ARBA" id="ARBA00055319"/>
    </source>
</evidence>
<dbReference type="NCBIfam" id="TIGR00331">
    <property type="entry name" value="hrcA"/>
    <property type="match status" value="1"/>
</dbReference>
<dbReference type="HAMAP" id="MF_00081">
    <property type="entry name" value="HrcA"/>
    <property type="match status" value="1"/>
</dbReference>
<dbReference type="InterPro" id="IPR029016">
    <property type="entry name" value="GAF-like_dom_sf"/>
</dbReference>
<dbReference type="Proteomes" id="UP000036356">
    <property type="component" value="Unassembled WGS sequence"/>
</dbReference>
<evidence type="ECO:0000313" key="10">
    <source>
        <dbReference type="Proteomes" id="UP000036356"/>
    </source>
</evidence>
<dbReference type="InterPro" id="IPR036388">
    <property type="entry name" value="WH-like_DNA-bd_sf"/>
</dbReference>
<dbReference type="InterPro" id="IPR023120">
    <property type="entry name" value="WHTH_transcript_rep_HrcA_IDD"/>
</dbReference>
<evidence type="ECO:0000259" key="7">
    <source>
        <dbReference type="Pfam" id="PF01628"/>
    </source>
</evidence>
<dbReference type="EMBL" id="LDZY01000006">
    <property type="protein sequence ID" value="KLU65999.1"/>
    <property type="molecule type" value="Genomic_DNA"/>
</dbReference>
<dbReference type="GO" id="GO:0003677">
    <property type="term" value="F:DNA binding"/>
    <property type="evidence" value="ECO:0007669"/>
    <property type="project" value="InterPro"/>
</dbReference>
<dbReference type="STRING" id="476652.DEAC_c20380"/>
<keyword evidence="10" id="KW-1185">Reference proteome</keyword>
<dbReference type="Gene3D" id="3.30.450.40">
    <property type="match status" value="1"/>
</dbReference>
<proteinExistence type="inferred from homology"/>
<dbReference type="InterPro" id="IPR002571">
    <property type="entry name" value="HrcA"/>
</dbReference>
<feature type="domain" description="Winged helix-turn-helix transcription repressor HrcA DNA-binding" evidence="8">
    <location>
        <begin position="6"/>
        <end position="68"/>
    </location>
</feature>
<evidence type="ECO:0000256" key="4">
    <source>
        <dbReference type="ARBA" id="ARBA00023163"/>
    </source>
</evidence>
<dbReference type="RefSeq" id="WP_047809905.1">
    <property type="nucleotide sequence ID" value="NZ_LDZY01000006.1"/>
</dbReference>
<dbReference type="Pfam" id="PF03444">
    <property type="entry name" value="WHD_HrcA"/>
    <property type="match status" value="1"/>
</dbReference>
<feature type="domain" description="Heat-inducible transcription repressor HrcA C-terminal" evidence="7">
    <location>
        <begin position="106"/>
        <end position="324"/>
    </location>
</feature>
<organism evidence="9 10">
    <name type="scientific">Desulfosporosinus acididurans</name>
    <dbReference type="NCBI Taxonomy" id="476652"/>
    <lineage>
        <taxon>Bacteria</taxon>
        <taxon>Bacillati</taxon>
        <taxon>Bacillota</taxon>
        <taxon>Clostridia</taxon>
        <taxon>Eubacteriales</taxon>
        <taxon>Desulfitobacteriaceae</taxon>
        <taxon>Desulfosporosinus</taxon>
    </lineage>
</organism>
<accession>A0A0J1FR85</accession>
<dbReference type="Gene3D" id="1.10.10.10">
    <property type="entry name" value="Winged helix-like DNA-binding domain superfamily/Winged helix DNA-binding domain"/>
    <property type="match status" value="1"/>
</dbReference>
<comment type="caution">
    <text evidence="9">The sequence shown here is derived from an EMBL/GenBank/DDBJ whole genome shotgun (WGS) entry which is preliminary data.</text>
</comment>
<dbReference type="SUPFAM" id="SSF46785">
    <property type="entry name" value="Winged helix' DNA-binding domain"/>
    <property type="match status" value="1"/>
</dbReference>
<keyword evidence="4 6" id="KW-0804">Transcription</keyword>
<dbReference type="InterPro" id="IPR036390">
    <property type="entry name" value="WH_DNA-bd_sf"/>
</dbReference>
<comment type="similarity">
    <text evidence="6">Belongs to the HrcA family.</text>
</comment>
<evidence type="ECO:0000313" key="9">
    <source>
        <dbReference type="EMBL" id="KLU65999.1"/>
    </source>
</evidence>
<comment type="function">
    <text evidence="5 6">Negative regulator of class I heat shock genes (grpE-dnaK-dnaJ and groELS operons). Prevents heat-shock induction of these operons.</text>
</comment>
<sequence>MQMDERKRKILRAIVQDYIATAEPVGSRTIARKFDLGVSPATIRNEMADLEELGFIEQPYTSAGRIPSDAGYRYFVDCLMGAQTLSDEDKEIIERESTKKICEIQEVVSQTSRLLSELTSLTSLVLGPQKGKSAFGKMHFLPYQPGQVIMVIVKENGVVENHIVDVGDNLTAEDLQKVADVFNQKMKGYSLSQVKRSMLHEIYSELSRQRHLIDNALEMLDAILDGSEEDEPIYLGGTLNMLNQPEFRDLDKVKSLFKVFEENEPLKKLLLPRQEGLNVTIGGENTLKEFRDCSVISATYKVNGKTIGAVGVLGPTRMDYGKVIAIVDFMTKSLTEVLARGKPRGYK</sequence>
<dbReference type="PIRSF" id="PIRSF005485">
    <property type="entry name" value="HrcA"/>
    <property type="match status" value="1"/>
</dbReference>
<dbReference type="PANTHER" id="PTHR34824:SF1">
    <property type="entry name" value="HEAT-INDUCIBLE TRANSCRIPTION REPRESSOR HRCA"/>
    <property type="match status" value="1"/>
</dbReference>
<keyword evidence="1 6" id="KW-0678">Repressor</keyword>
<dbReference type="PANTHER" id="PTHR34824">
    <property type="entry name" value="HEAT-INDUCIBLE TRANSCRIPTION REPRESSOR HRCA"/>
    <property type="match status" value="1"/>
</dbReference>